<proteinExistence type="predicted"/>
<keyword evidence="3" id="KW-1185">Reference proteome</keyword>
<dbReference type="OrthoDB" id="6928303at2759"/>
<evidence type="ECO:0000313" key="3">
    <source>
        <dbReference type="Proteomes" id="UP000791440"/>
    </source>
</evidence>
<evidence type="ECO:0000313" key="2">
    <source>
        <dbReference type="EMBL" id="KAG6444023.1"/>
    </source>
</evidence>
<keyword evidence="1" id="KW-1133">Transmembrane helix</keyword>
<protein>
    <submittedName>
        <fullName evidence="2">Uncharacterized protein</fullName>
    </submittedName>
</protein>
<reference evidence="2" key="1">
    <citation type="journal article" date="2016" name="Insect Biochem. Mol. Biol.">
        <title>Multifaceted biological insights from a draft genome sequence of the tobacco hornworm moth, Manduca sexta.</title>
        <authorList>
            <person name="Kanost M.R."/>
            <person name="Arrese E.L."/>
            <person name="Cao X."/>
            <person name="Chen Y.R."/>
            <person name="Chellapilla S."/>
            <person name="Goldsmith M.R."/>
            <person name="Grosse-Wilde E."/>
            <person name="Heckel D.G."/>
            <person name="Herndon N."/>
            <person name="Jiang H."/>
            <person name="Papanicolaou A."/>
            <person name="Qu J."/>
            <person name="Soulages J.L."/>
            <person name="Vogel H."/>
            <person name="Walters J."/>
            <person name="Waterhouse R.M."/>
            <person name="Ahn S.J."/>
            <person name="Almeida F.C."/>
            <person name="An C."/>
            <person name="Aqrawi P."/>
            <person name="Bretschneider A."/>
            <person name="Bryant W.B."/>
            <person name="Bucks S."/>
            <person name="Chao H."/>
            <person name="Chevignon G."/>
            <person name="Christen J.M."/>
            <person name="Clarke D.F."/>
            <person name="Dittmer N.T."/>
            <person name="Ferguson L.C.F."/>
            <person name="Garavelou S."/>
            <person name="Gordon K.H.J."/>
            <person name="Gunaratna R.T."/>
            <person name="Han Y."/>
            <person name="Hauser F."/>
            <person name="He Y."/>
            <person name="Heidel-Fischer H."/>
            <person name="Hirsh A."/>
            <person name="Hu Y."/>
            <person name="Jiang H."/>
            <person name="Kalra D."/>
            <person name="Klinner C."/>
            <person name="Konig C."/>
            <person name="Kovar C."/>
            <person name="Kroll A.R."/>
            <person name="Kuwar S.S."/>
            <person name="Lee S.L."/>
            <person name="Lehman R."/>
            <person name="Li K."/>
            <person name="Li Z."/>
            <person name="Liang H."/>
            <person name="Lovelace S."/>
            <person name="Lu Z."/>
            <person name="Mansfield J.H."/>
            <person name="McCulloch K.J."/>
            <person name="Mathew T."/>
            <person name="Morton B."/>
            <person name="Muzny D.M."/>
            <person name="Neunemann D."/>
            <person name="Ongeri F."/>
            <person name="Pauchet Y."/>
            <person name="Pu L.L."/>
            <person name="Pyrousis I."/>
            <person name="Rao X.J."/>
            <person name="Redding A."/>
            <person name="Roesel C."/>
            <person name="Sanchez-Gracia A."/>
            <person name="Schaack S."/>
            <person name="Shukla A."/>
            <person name="Tetreau G."/>
            <person name="Wang Y."/>
            <person name="Xiong G.H."/>
            <person name="Traut W."/>
            <person name="Walsh T.K."/>
            <person name="Worley K.C."/>
            <person name="Wu D."/>
            <person name="Wu W."/>
            <person name="Wu Y.Q."/>
            <person name="Zhang X."/>
            <person name="Zou Z."/>
            <person name="Zucker H."/>
            <person name="Briscoe A.D."/>
            <person name="Burmester T."/>
            <person name="Clem R.J."/>
            <person name="Feyereisen R."/>
            <person name="Grimmelikhuijzen C.J.P."/>
            <person name="Hamodrakas S.J."/>
            <person name="Hansson B.S."/>
            <person name="Huguet E."/>
            <person name="Jermiin L.S."/>
            <person name="Lan Q."/>
            <person name="Lehman H.K."/>
            <person name="Lorenzen M."/>
            <person name="Merzendorfer H."/>
            <person name="Michalopoulos I."/>
            <person name="Morton D.B."/>
            <person name="Muthukrishnan S."/>
            <person name="Oakeshott J.G."/>
            <person name="Palmer W."/>
            <person name="Park Y."/>
            <person name="Passarelli A.L."/>
            <person name="Rozas J."/>
            <person name="Schwartz L.M."/>
            <person name="Smith W."/>
            <person name="Southgate A."/>
            <person name="Vilcinskas A."/>
            <person name="Vogt R."/>
            <person name="Wang P."/>
            <person name="Werren J."/>
            <person name="Yu X.Q."/>
            <person name="Zhou J.J."/>
            <person name="Brown S.J."/>
            <person name="Scherer S.E."/>
            <person name="Richards S."/>
            <person name="Blissard G.W."/>
        </authorList>
    </citation>
    <scope>NUCLEOTIDE SEQUENCE</scope>
</reference>
<name>A0A921YRE6_MANSE</name>
<dbReference type="AlphaFoldDB" id="A0A921YRE6"/>
<feature type="transmembrane region" description="Helical" evidence="1">
    <location>
        <begin position="93"/>
        <end position="110"/>
    </location>
</feature>
<feature type="transmembrane region" description="Helical" evidence="1">
    <location>
        <begin position="21"/>
        <end position="42"/>
    </location>
</feature>
<organism evidence="2 3">
    <name type="scientific">Manduca sexta</name>
    <name type="common">Tobacco hawkmoth</name>
    <name type="synonym">Tobacco hornworm</name>
    <dbReference type="NCBI Taxonomy" id="7130"/>
    <lineage>
        <taxon>Eukaryota</taxon>
        <taxon>Metazoa</taxon>
        <taxon>Ecdysozoa</taxon>
        <taxon>Arthropoda</taxon>
        <taxon>Hexapoda</taxon>
        <taxon>Insecta</taxon>
        <taxon>Pterygota</taxon>
        <taxon>Neoptera</taxon>
        <taxon>Endopterygota</taxon>
        <taxon>Lepidoptera</taxon>
        <taxon>Glossata</taxon>
        <taxon>Ditrysia</taxon>
        <taxon>Bombycoidea</taxon>
        <taxon>Sphingidae</taxon>
        <taxon>Sphinginae</taxon>
        <taxon>Sphingini</taxon>
        <taxon>Manduca</taxon>
    </lineage>
</organism>
<keyword evidence="1" id="KW-0472">Membrane</keyword>
<feature type="transmembrane region" description="Helical" evidence="1">
    <location>
        <begin position="116"/>
        <end position="137"/>
    </location>
</feature>
<dbReference type="EMBL" id="JH668307">
    <property type="protein sequence ID" value="KAG6444023.1"/>
    <property type="molecule type" value="Genomic_DNA"/>
</dbReference>
<accession>A0A921YRE6</accession>
<reference evidence="2" key="2">
    <citation type="submission" date="2020-12" db="EMBL/GenBank/DDBJ databases">
        <authorList>
            <person name="Kanost M."/>
        </authorList>
    </citation>
    <scope>NUCLEOTIDE SEQUENCE</scope>
</reference>
<keyword evidence="1" id="KW-0812">Transmembrane</keyword>
<sequence>MHMKVPEVRRCCFCFPLRQGIIVFGYINLIISLAVVVCLVITTELKKSKLTGDTSLEVITSTILFSILGMSIILNIVLLVAGYQKDISMLRLYNYYGSLIILASFVPTMVLTSRLMFLDVFAALCAIATQCYVILLVRSEVVKLEHEEIQLEGGTRCDEEAIDISDRETLL</sequence>
<comment type="caution">
    <text evidence="2">The sequence shown here is derived from an EMBL/GenBank/DDBJ whole genome shotgun (WGS) entry which is preliminary data.</text>
</comment>
<evidence type="ECO:0000256" key="1">
    <source>
        <dbReference type="SAM" id="Phobius"/>
    </source>
</evidence>
<dbReference type="Proteomes" id="UP000791440">
    <property type="component" value="Unassembled WGS sequence"/>
</dbReference>
<feature type="transmembrane region" description="Helical" evidence="1">
    <location>
        <begin position="62"/>
        <end position="81"/>
    </location>
</feature>
<gene>
    <name evidence="2" type="ORF">O3G_MSEX003133</name>
</gene>